<keyword evidence="2" id="KW-1185">Reference proteome</keyword>
<dbReference type="EMBL" id="VTUZ01000008">
    <property type="protein sequence ID" value="KAA1011761.1"/>
    <property type="molecule type" value="Genomic_DNA"/>
</dbReference>
<comment type="caution">
    <text evidence="1">The sequence shown here is derived from an EMBL/GenBank/DDBJ whole genome shotgun (WGS) entry which is preliminary data.</text>
</comment>
<gene>
    <name evidence="1" type="ORF">FVF58_14835</name>
</gene>
<reference evidence="1 2" key="1">
    <citation type="submission" date="2019-08" db="EMBL/GenBank/DDBJ databases">
        <title>Paraburkholderia sp. DCY113.</title>
        <authorList>
            <person name="Kang J."/>
        </authorList>
    </citation>
    <scope>NUCLEOTIDE SEQUENCE [LARGE SCALE GENOMIC DNA]</scope>
    <source>
        <strain evidence="1 2">DCY113</strain>
    </source>
</reference>
<sequence>MPLSGHAFVESSVTLFGIADNGIFYASNQASLGSTKTARARFRHKPARWNAPEAYRPEKGIDIPIDWFERHTRLSTLLPLHIGV</sequence>
<organism evidence="1 2">
    <name type="scientific">Paraburkholderia panacisoli</name>
    <dbReference type="NCBI Taxonomy" id="2603818"/>
    <lineage>
        <taxon>Bacteria</taxon>
        <taxon>Pseudomonadati</taxon>
        <taxon>Pseudomonadota</taxon>
        <taxon>Betaproteobacteria</taxon>
        <taxon>Burkholderiales</taxon>
        <taxon>Burkholderiaceae</taxon>
        <taxon>Paraburkholderia</taxon>
    </lineage>
</organism>
<evidence type="ECO:0000313" key="1">
    <source>
        <dbReference type="EMBL" id="KAA1011761.1"/>
    </source>
</evidence>
<protein>
    <submittedName>
        <fullName evidence="1">Porin</fullName>
    </submittedName>
</protein>
<evidence type="ECO:0000313" key="2">
    <source>
        <dbReference type="Proteomes" id="UP000325273"/>
    </source>
</evidence>
<dbReference type="Proteomes" id="UP000325273">
    <property type="component" value="Unassembled WGS sequence"/>
</dbReference>
<proteinExistence type="predicted"/>
<name>A0A5B0H9E3_9BURK</name>
<accession>A0A5B0H9E3</accession>
<dbReference type="AlphaFoldDB" id="A0A5B0H9E3"/>